<evidence type="ECO:0000313" key="2">
    <source>
        <dbReference type="EMBL" id="CBI21264.3"/>
    </source>
</evidence>
<keyword evidence="3" id="KW-1185">Reference proteome</keyword>
<dbReference type="HOGENOM" id="CLU_2404007_0_0_1"/>
<proteinExistence type="predicted"/>
<dbReference type="AlphaFoldDB" id="D7SVG5"/>
<gene>
    <name evidence="2" type="ordered locus">VIT_14s0068g00990</name>
</gene>
<organism evidence="2 3">
    <name type="scientific">Vitis vinifera</name>
    <name type="common">Grape</name>
    <dbReference type="NCBI Taxonomy" id="29760"/>
    <lineage>
        <taxon>Eukaryota</taxon>
        <taxon>Viridiplantae</taxon>
        <taxon>Streptophyta</taxon>
        <taxon>Embryophyta</taxon>
        <taxon>Tracheophyta</taxon>
        <taxon>Spermatophyta</taxon>
        <taxon>Magnoliopsida</taxon>
        <taxon>eudicotyledons</taxon>
        <taxon>Gunneridae</taxon>
        <taxon>Pentapetalae</taxon>
        <taxon>rosids</taxon>
        <taxon>Vitales</taxon>
        <taxon>Vitaceae</taxon>
        <taxon>Viteae</taxon>
        <taxon>Vitis</taxon>
    </lineage>
</organism>
<protein>
    <submittedName>
        <fullName evidence="2">Uncharacterized protein</fullName>
    </submittedName>
</protein>
<dbReference type="InParanoid" id="D7SVG5"/>
<dbReference type="PaxDb" id="29760-VIT_14s0068g00990.t01"/>
<accession>D7SVG5</accession>
<dbReference type="Proteomes" id="UP000009183">
    <property type="component" value="Chromosome 14"/>
</dbReference>
<sequence>MPQLRKYTRKLGQNKSQQWHAFWEGGGIRIRSPISSSGMALPKPKLSCPIFPTRQQPQRSQKVALHFAADDHLTKDSTKKPFPKFHPTQHGCF</sequence>
<evidence type="ECO:0000313" key="3">
    <source>
        <dbReference type="Proteomes" id="UP000009183"/>
    </source>
</evidence>
<dbReference type="EMBL" id="FN595232">
    <property type="protein sequence ID" value="CBI21264.3"/>
    <property type="molecule type" value="Genomic_DNA"/>
</dbReference>
<evidence type="ECO:0000256" key="1">
    <source>
        <dbReference type="SAM" id="MobiDB-lite"/>
    </source>
</evidence>
<reference evidence="3" key="1">
    <citation type="journal article" date="2007" name="Nature">
        <title>The grapevine genome sequence suggests ancestral hexaploidization in major angiosperm phyla.</title>
        <authorList>
            <consortium name="The French-Italian Public Consortium for Grapevine Genome Characterization."/>
            <person name="Jaillon O."/>
            <person name="Aury J.-M."/>
            <person name="Noel B."/>
            <person name="Policriti A."/>
            <person name="Clepet C."/>
            <person name="Casagrande A."/>
            <person name="Choisne N."/>
            <person name="Aubourg S."/>
            <person name="Vitulo N."/>
            <person name="Jubin C."/>
            <person name="Vezzi A."/>
            <person name="Legeai F."/>
            <person name="Hugueney P."/>
            <person name="Dasilva C."/>
            <person name="Horner D."/>
            <person name="Mica E."/>
            <person name="Jublot D."/>
            <person name="Poulain J."/>
            <person name="Bruyere C."/>
            <person name="Billault A."/>
            <person name="Segurens B."/>
            <person name="Gouyvenoux M."/>
            <person name="Ugarte E."/>
            <person name="Cattonaro F."/>
            <person name="Anthouard V."/>
            <person name="Vico V."/>
            <person name="Del Fabbro C."/>
            <person name="Alaux M."/>
            <person name="Di Gaspero G."/>
            <person name="Dumas V."/>
            <person name="Felice N."/>
            <person name="Paillard S."/>
            <person name="Juman I."/>
            <person name="Moroldo M."/>
            <person name="Scalabrin S."/>
            <person name="Canaguier A."/>
            <person name="Le Clainche I."/>
            <person name="Malacrida G."/>
            <person name="Durand E."/>
            <person name="Pesole G."/>
            <person name="Laucou V."/>
            <person name="Chatelet P."/>
            <person name="Merdinoglu D."/>
            <person name="Delledonne M."/>
            <person name="Pezzotti M."/>
            <person name="Lecharny A."/>
            <person name="Scarpelli C."/>
            <person name="Artiguenave F."/>
            <person name="Pe M.E."/>
            <person name="Valle G."/>
            <person name="Morgante M."/>
            <person name="Caboche M."/>
            <person name="Adam-Blondon A.-F."/>
            <person name="Weissenbach J."/>
            <person name="Quetier F."/>
            <person name="Wincker P."/>
        </authorList>
    </citation>
    <scope>NUCLEOTIDE SEQUENCE [LARGE SCALE GENOMIC DNA]</scope>
    <source>
        <strain evidence="3">cv. Pinot noir / PN40024</strain>
    </source>
</reference>
<feature type="region of interest" description="Disordered" evidence="1">
    <location>
        <begin position="72"/>
        <end position="93"/>
    </location>
</feature>
<name>D7SVG5_VITVI</name>